<keyword evidence="4" id="KW-0145">Chemotaxis</keyword>
<dbReference type="Proteomes" id="UP000291236">
    <property type="component" value="Chromosome"/>
</dbReference>
<accession>A0A4P2VIK1</accession>
<evidence type="ECO:0000256" key="4">
    <source>
        <dbReference type="ARBA" id="ARBA00022500"/>
    </source>
</evidence>
<evidence type="ECO:0000259" key="5">
    <source>
        <dbReference type="PROSITE" id="PS50851"/>
    </source>
</evidence>
<dbReference type="Pfam" id="PF01584">
    <property type="entry name" value="CheW"/>
    <property type="match status" value="1"/>
</dbReference>
<dbReference type="Gene3D" id="2.40.50.180">
    <property type="entry name" value="CheA-289, Domain 4"/>
    <property type="match status" value="1"/>
</dbReference>
<dbReference type="SUPFAM" id="SSF50341">
    <property type="entry name" value="CheW-like"/>
    <property type="match status" value="1"/>
</dbReference>
<name>A0A4P2VIK1_FLUSA</name>
<reference evidence="6 7" key="1">
    <citation type="submission" date="2018-12" db="EMBL/GenBank/DDBJ databases">
        <title>Rubrispira sanarue gen. nov., sp., nov., a member of the order Silvanigrellales, isolated from a brackish lake in Hamamatsu Japan.</title>
        <authorList>
            <person name="Maejima Y."/>
            <person name="Iino T."/>
            <person name="Muraguchi Y."/>
            <person name="Fukuda K."/>
            <person name="Nojiri H."/>
            <person name="Ohkuma M."/>
            <person name="Moriuchi R."/>
            <person name="Dohra H."/>
            <person name="Kimbara K."/>
            <person name="Shintani M."/>
        </authorList>
    </citation>
    <scope>NUCLEOTIDE SEQUENCE [LARGE SCALE GENOMIC DNA]</scope>
    <source>
        <strain evidence="6 7">RF1110005</strain>
    </source>
</reference>
<sequence>MSAKSQKSASEGRYLSFQLGQEIFALEIKCVSEIIGMDKITELPDTEKYVKGVINLRGHIIPIMDLRLKLHLIETQYSKQTCIIIVDTGTNKVGIIVDSVQDVLDFTNKQIDITPEICSVSNLGIVTGIGKVQEKNVILVDLFAILASAKINFEKLRV</sequence>
<gene>
    <name evidence="6" type="ORF">JCM31447_14060</name>
</gene>
<protein>
    <recommendedName>
        <fullName evidence="2">Chemotaxis protein CheW</fullName>
    </recommendedName>
</protein>
<dbReference type="Gene3D" id="2.30.30.40">
    <property type="entry name" value="SH3 Domains"/>
    <property type="match status" value="1"/>
</dbReference>
<comment type="subcellular location">
    <subcellularLocation>
        <location evidence="1">Cytoplasm</location>
    </subcellularLocation>
</comment>
<dbReference type="OrthoDB" id="5292973at2"/>
<dbReference type="GO" id="GO:0007165">
    <property type="term" value="P:signal transduction"/>
    <property type="evidence" value="ECO:0007669"/>
    <property type="project" value="InterPro"/>
</dbReference>
<organism evidence="6 7">
    <name type="scientific">Fluviispira sanaruensis</name>
    <dbReference type="NCBI Taxonomy" id="2493639"/>
    <lineage>
        <taxon>Bacteria</taxon>
        <taxon>Pseudomonadati</taxon>
        <taxon>Bdellovibrionota</taxon>
        <taxon>Oligoflexia</taxon>
        <taxon>Silvanigrellales</taxon>
        <taxon>Silvanigrellaceae</taxon>
        <taxon>Fluviispira</taxon>
    </lineage>
</organism>
<dbReference type="InterPro" id="IPR002545">
    <property type="entry name" value="CheW-lke_dom"/>
</dbReference>
<dbReference type="PANTHER" id="PTHR22617:SF45">
    <property type="entry name" value="CHEMOTAXIS PROTEIN CHEW"/>
    <property type="match status" value="1"/>
</dbReference>
<dbReference type="EMBL" id="AP019368">
    <property type="protein sequence ID" value="BBH52963.1"/>
    <property type="molecule type" value="Genomic_DNA"/>
</dbReference>
<dbReference type="AlphaFoldDB" id="A0A4P2VIK1"/>
<evidence type="ECO:0000256" key="2">
    <source>
        <dbReference type="ARBA" id="ARBA00021483"/>
    </source>
</evidence>
<feature type="domain" description="CheW-like" evidence="5">
    <location>
        <begin position="11"/>
        <end position="151"/>
    </location>
</feature>
<dbReference type="InterPro" id="IPR039315">
    <property type="entry name" value="CheW"/>
</dbReference>
<dbReference type="PROSITE" id="PS50851">
    <property type="entry name" value="CHEW"/>
    <property type="match status" value="1"/>
</dbReference>
<evidence type="ECO:0000256" key="3">
    <source>
        <dbReference type="ARBA" id="ARBA00022490"/>
    </source>
</evidence>
<evidence type="ECO:0000313" key="7">
    <source>
        <dbReference type="Proteomes" id="UP000291236"/>
    </source>
</evidence>
<evidence type="ECO:0000313" key="6">
    <source>
        <dbReference type="EMBL" id="BBH52963.1"/>
    </source>
</evidence>
<dbReference type="PANTHER" id="PTHR22617">
    <property type="entry name" value="CHEMOTAXIS SENSOR HISTIDINE KINASE-RELATED"/>
    <property type="match status" value="1"/>
</dbReference>
<evidence type="ECO:0000256" key="1">
    <source>
        <dbReference type="ARBA" id="ARBA00004496"/>
    </source>
</evidence>
<proteinExistence type="predicted"/>
<keyword evidence="3" id="KW-0963">Cytoplasm</keyword>
<dbReference type="KEGG" id="sbf:JCM31447_14060"/>
<dbReference type="GO" id="GO:0006935">
    <property type="term" value="P:chemotaxis"/>
    <property type="evidence" value="ECO:0007669"/>
    <property type="project" value="UniProtKB-KW"/>
</dbReference>
<dbReference type="FunFam" id="2.40.50.180:FF:000002">
    <property type="entry name" value="Chemotaxis protein CheW"/>
    <property type="match status" value="1"/>
</dbReference>
<keyword evidence="7" id="KW-1185">Reference proteome</keyword>
<dbReference type="RefSeq" id="WP_130607901.1">
    <property type="nucleotide sequence ID" value="NZ_AP019368.1"/>
</dbReference>
<dbReference type="InterPro" id="IPR036061">
    <property type="entry name" value="CheW-like_dom_sf"/>
</dbReference>
<dbReference type="SMART" id="SM00260">
    <property type="entry name" value="CheW"/>
    <property type="match status" value="1"/>
</dbReference>
<dbReference type="GO" id="GO:0005829">
    <property type="term" value="C:cytosol"/>
    <property type="evidence" value="ECO:0007669"/>
    <property type="project" value="TreeGrafter"/>
</dbReference>